<feature type="transmembrane region" description="Helical" evidence="1">
    <location>
        <begin position="55"/>
        <end position="79"/>
    </location>
</feature>
<dbReference type="PROSITE" id="PS51257">
    <property type="entry name" value="PROKAR_LIPOPROTEIN"/>
    <property type="match status" value="1"/>
</dbReference>
<protein>
    <submittedName>
        <fullName evidence="2">Uncharacterized protein</fullName>
    </submittedName>
</protein>
<dbReference type="Proteomes" id="UP000236728">
    <property type="component" value="Unassembled WGS sequence"/>
</dbReference>
<sequence>MYALRMAKWPRSGWAHAGVAVVVGSLACAAAFGPLEQHYLAEAVREAPHDGQDGLAAFAGAMEACVAIWLLVAGVVFVVQRLLTRGK</sequence>
<evidence type="ECO:0000313" key="2">
    <source>
        <dbReference type="EMBL" id="SEG42390.1"/>
    </source>
</evidence>
<keyword evidence="3" id="KW-1185">Reference proteome</keyword>
<feature type="transmembrane region" description="Helical" evidence="1">
    <location>
        <begin position="12"/>
        <end position="35"/>
    </location>
</feature>
<evidence type="ECO:0000313" key="3">
    <source>
        <dbReference type="Proteomes" id="UP000236728"/>
    </source>
</evidence>
<dbReference type="EMBL" id="FNVA01000005">
    <property type="protein sequence ID" value="SEG42390.1"/>
    <property type="molecule type" value="Genomic_DNA"/>
</dbReference>
<accession>A0A1H6A1U9</accession>
<keyword evidence="1" id="KW-1133">Transmembrane helix</keyword>
<evidence type="ECO:0000256" key="1">
    <source>
        <dbReference type="SAM" id="Phobius"/>
    </source>
</evidence>
<reference evidence="2 3" key="1">
    <citation type="submission" date="2016-10" db="EMBL/GenBank/DDBJ databases">
        <authorList>
            <person name="de Groot N.N."/>
        </authorList>
    </citation>
    <scope>NUCLEOTIDE SEQUENCE [LARGE SCALE GENOMIC DNA]</scope>
    <source>
        <strain evidence="2 3">DSM 22489</strain>
    </source>
</reference>
<keyword evidence="1" id="KW-0472">Membrane</keyword>
<organism evidence="2 3">
    <name type="scientific">Bryocella elongata</name>
    <dbReference type="NCBI Taxonomy" id="863522"/>
    <lineage>
        <taxon>Bacteria</taxon>
        <taxon>Pseudomonadati</taxon>
        <taxon>Acidobacteriota</taxon>
        <taxon>Terriglobia</taxon>
        <taxon>Terriglobales</taxon>
        <taxon>Acidobacteriaceae</taxon>
        <taxon>Bryocella</taxon>
    </lineage>
</organism>
<gene>
    <name evidence="2" type="ORF">SAMN05421819_2854</name>
</gene>
<dbReference type="AlphaFoldDB" id="A0A1H6A1U9"/>
<proteinExistence type="predicted"/>
<keyword evidence="1" id="KW-0812">Transmembrane</keyword>
<name>A0A1H6A1U9_9BACT</name>